<sequence>MNSSKYRHPKETCSLDTWNKWFENENIRLHVISTIDYNCFWRKRNRIMLFRILNDWPWNIRHDDYFDQDYDYFNLNNLFFETDGDIWKTYYDESSEDLFSLNLLFRNFTIRPECDDCCINDYGPFDSDYDLCNFCYCCRYLQKFHDDQTSKTL</sequence>
<dbReference type="Proteomes" id="UP000695007">
    <property type="component" value="Unplaced"/>
</dbReference>
<dbReference type="RefSeq" id="XP_011495951.1">
    <property type="nucleotide sequence ID" value="XM_011497649.1"/>
</dbReference>
<protein>
    <submittedName>
        <fullName evidence="2">Uncharacterized protein LOC105360680</fullName>
    </submittedName>
</protein>
<name>A0AAJ6YDB0_9HYME</name>
<proteinExistence type="predicted"/>
<reference evidence="2" key="1">
    <citation type="submission" date="2025-08" db="UniProtKB">
        <authorList>
            <consortium name="RefSeq"/>
        </authorList>
    </citation>
    <scope>IDENTIFICATION</scope>
</reference>
<evidence type="ECO:0000313" key="1">
    <source>
        <dbReference type="Proteomes" id="UP000695007"/>
    </source>
</evidence>
<accession>A0AAJ6YDB0</accession>
<organism evidence="1 2">
    <name type="scientific">Ceratosolen solmsi marchali</name>
    <dbReference type="NCBI Taxonomy" id="326594"/>
    <lineage>
        <taxon>Eukaryota</taxon>
        <taxon>Metazoa</taxon>
        <taxon>Ecdysozoa</taxon>
        <taxon>Arthropoda</taxon>
        <taxon>Hexapoda</taxon>
        <taxon>Insecta</taxon>
        <taxon>Pterygota</taxon>
        <taxon>Neoptera</taxon>
        <taxon>Endopterygota</taxon>
        <taxon>Hymenoptera</taxon>
        <taxon>Apocrita</taxon>
        <taxon>Proctotrupomorpha</taxon>
        <taxon>Chalcidoidea</taxon>
        <taxon>Agaonidae</taxon>
        <taxon>Agaoninae</taxon>
        <taxon>Ceratosolen</taxon>
    </lineage>
</organism>
<keyword evidence="1" id="KW-1185">Reference proteome</keyword>
<dbReference type="GeneID" id="105360680"/>
<dbReference type="KEGG" id="csol:105360680"/>
<gene>
    <name evidence="2" type="primary">LOC105360680</name>
</gene>
<dbReference type="AlphaFoldDB" id="A0AAJ6YDB0"/>
<evidence type="ECO:0000313" key="2">
    <source>
        <dbReference type="RefSeq" id="XP_011495951.1"/>
    </source>
</evidence>